<dbReference type="GO" id="GO:0004069">
    <property type="term" value="F:L-aspartate:2-oxoglutarate aminotransferase activity"/>
    <property type="evidence" value="ECO:0007669"/>
    <property type="project" value="UniProtKB-EC"/>
</dbReference>
<evidence type="ECO:0000256" key="2">
    <source>
        <dbReference type="ARBA" id="ARBA00004305"/>
    </source>
</evidence>
<gene>
    <name evidence="13" type="primary">LOC106079044</name>
</gene>
<dbReference type="PANTHER" id="PTHR11879:SF22">
    <property type="entry name" value="ASPARTATE AMINOTRANSFERASE, MITOCHONDRIAL"/>
    <property type="match status" value="1"/>
</dbReference>
<dbReference type="InterPro" id="IPR015424">
    <property type="entry name" value="PyrdxlP-dep_Trfase"/>
</dbReference>
<dbReference type="EC" id="2.6.1.1" evidence="10"/>
<evidence type="ECO:0000313" key="12">
    <source>
        <dbReference type="Proteomes" id="UP001165740"/>
    </source>
</evidence>
<evidence type="ECO:0000256" key="3">
    <source>
        <dbReference type="ARBA" id="ARBA00007441"/>
    </source>
</evidence>
<dbReference type="InterPro" id="IPR015421">
    <property type="entry name" value="PyrdxlP-dep_Trfase_major"/>
</dbReference>
<dbReference type="FunFam" id="3.90.1150.10:FF:000160">
    <property type="entry name" value="Similar to aspartate aminotransferase"/>
    <property type="match status" value="1"/>
</dbReference>
<dbReference type="Gene3D" id="3.40.640.10">
    <property type="entry name" value="Type I PLP-dependent aspartate aminotransferase-like (Major domain)"/>
    <property type="match status" value="1"/>
</dbReference>
<evidence type="ECO:0000259" key="11">
    <source>
        <dbReference type="Pfam" id="PF00155"/>
    </source>
</evidence>
<dbReference type="GO" id="GO:0030170">
    <property type="term" value="F:pyridoxal phosphate binding"/>
    <property type="evidence" value="ECO:0007669"/>
    <property type="project" value="InterPro"/>
</dbReference>
<dbReference type="SUPFAM" id="SSF53383">
    <property type="entry name" value="PLP-dependent transferases"/>
    <property type="match status" value="1"/>
</dbReference>
<accession>A0A9W3AUF1</accession>
<dbReference type="FunFam" id="3.90.1150.10:FF:000001">
    <property type="entry name" value="Aspartate aminotransferase"/>
    <property type="match status" value="1"/>
</dbReference>
<dbReference type="Proteomes" id="UP001165740">
    <property type="component" value="Chromosome 7"/>
</dbReference>
<evidence type="ECO:0000256" key="10">
    <source>
        <dbReference type="RuleBase" id="RU000480"/>
    </source>
</evidence>
<evidence type="ECO:0000256" key="7">
    <source>
        <dbReference type="ARBA" id="ARBA00022898"/>
    </source>
</evidence>
<dbReference type="GO" id="GO:0006533">
    <property type="term" value="P:L-aspartate catabolic process"/>
    <property type="evidence" value="ECO:0007669"/>
    <property type="project" value="TreeGrafter"/>
</dbReference>
<dbReference type="PRINTS" id="PR00799">
    <property type="entry name" value="TRANSAMINASE"/>
</dbReference>
<comment type="catalytic activity">
    <reaction evidence="9 10">
        <text>L-aspartate + 2-oxoglutarate = oxaloacetate + L-glutamate</text>
        <dbReference type="Rhea" id="RHEA:21824"/>
        <dbReference type="ChEBI" id="CHEBI:16452"/>
        <dbReference type="ChEBI" id="CHEBI:16810"/>
        <dbReference type="ChEBI" id="CHEBI:29985"/>
        <dbReference type="ChEBI" id="CHEBI:29991"/>
        <dbReference type="EC" id="2.6.1.1"/>
    </reaction>
</comment>
<dbReference type="OMA" id="VGACTIV"/>
<evidence type="ECO:0000256" key="6">
    <source>
        <dbReference type="ARBA" id="ARBA00022679"/>
    </source>
</evidence>
<dbReference type="InterPro" id="IPR004838">
    <property type="entry name" value="NHTrfase_class1_PyrdxlP-BS"/>
</dbReference>
<evidence type="ECO:0000256" key="5">
    <source>
        <dbReference type="ARBA" id="ARBA00022576"/>
    </source>
</evidence>
<dbReference type="FunFam" id="3.40.640.10:FF:000026">
    <property type="entry name" value="Aspartate aminotransferase"/>
    <property type="match status" value="1"/>
</dbReference>
<dbReference type="AlphaFoldDB" id="A0A9W3AUF1"/>
<dbReference type="PANTHER" id="PTHR11879">
    <property type="entry name" value="ASPARTATE AMINOTRANSFERASE"/>
    <property type="match status" value="1"/>
</dbReference>
<protein>
    <recommendedName>
        <fullName evidence="10">Aspartate aminotransferase</fullName>
        <ecNumber evidence="10">2.6.1.1</ecNumber>
    </recommendedName>
</protein>
<feature type="domain" description="Aminotransferase class I/classII large" evidence="11">
    <location>
        <begin position="57"/>
        <end position="424"/>
    </location>
</feature>
<sequence length="429" mass="47538">MAAPTMRNSCGMFRLLYSARNIGLQTRQNAIWSNVEMGPPDAILGVTEAFKKDTNPKKMNLGVGAYRDDAGKPYVLPSVKKAEDEILKAGLDKEYAGIIGVPDFYNAAIKLALGSDSSVIKEKLNVTTQAISGTGALRVGANFFAKWYTKSKTFWLPTPSWGNHTPILKHAGLNVNSYKYYDPSTCGFDFKGAIEDIKKIPEGDVILLHACAHNPTGVDPKPEQWKELSQVIKQRKLYPYFDMAYQGFASGSTDTDAFAVRTFINDGHQIALSQSFSKNMGLYGERVGAFSIICSSAEEAERVMSQVKIIIRPLYSNPPVHGARIAAKILNTPELNAQWLKEVKGMADRIITMRQRLRDGLKKEGSSRNWQHITDQIGMFCFTGLKPDQVERLTKEFSIFLTKDGRISVAGVSSNNVDYLAHAIHQVTK</sequence>
<dbReference type="InterPro" id="IPR015422">
    <property type="entry name" value="PyrdxlP-dep_Trfase_small"/>
</dbReference>
<dbReference type="InterPro" id="IPR004839">
    <property type="entry name" value="Aminotransferase_I/II_large"/>
</dbReference>
<keyword evidence="8" id="KW-0496">Mitochondrion</keyword>
<evidence type="ECO:0000313" key="13">
    <source>
        <dbReference type="RefSeq" id="XP_055890824.1"/>
    </source>
</evidence>
<comment type="subcellular location">
    <subcellularLocation>
        <location evidence="2">Mitochondrion matrix</location>
    </subcellularLocation>
</comment>
<dbReference type="Gene3D" id="3.90.1150.10">
    <property type="entry name" value="Aspartate Aminotransferase, domain 1"/>
    <property type="match status" value="1"/>
</dbReference>
<dbReference type="CDD" id="cd00609">
    <property type="entry name" value="AAT_like"/>
    <property type="match status" value="1"/>
</dbReference>
<keyword evidence="6 10" id="KW-0808">Transferase</keyword>
<evidence type="ECO:0000256" key="1">
    <source>
        <dbReference type="ARBA" id="ARBA00001933"/>
    </source>
</evidence>
<proteinExistence type="inferred from homology"/>
<dbReference type="GO" id="GO:0005759">
    <property type="term" value="C:mitochondrial matrix"/>
    <property type="evidence" value="ECO:0007669"/>
    <property type="project" value="UniProtKB-SubCell"/>
</dbReference>
<comment type="cofactor">
    <cofactor evidence="1">
        <name>pyridoxal 5'-phosphate</name>
        <dbReference type="ChEBI" id="CHEBI:597326"/>
    </cofactor>
</comment>
<dbReference type="InterPro" id="IPR000796">
    <property type="entry name" value="Asp_trans"/>
</dbReference>
<reference evidence="13" key="1">
    <citation type="submission" date="2025-08" db="UniProtKB">
        <authorList>
            <consortium name="RefSeq"/>
        </authorList>
    </citation>
    <scope>IDENTIFICATION</scope>
</reference>
<dbReference type="NCBIfam" id="NF006719">
    <property type="entry name" value="PRK09257.1"/>
    <property type="match status" value="1"/>
</dbReference>
<comment type="miscellaneous">
    <text evidence="10">In eukaryotes there are cytoplasmic, mitochondrial and chloroplastic isozymes.</text>
</comment>
<name>A0A9W3AUF1_BIOGL</name>
<dbReference type="Pfam" id="PF00155">
    <property type="entry name" value="Aminotran_1_2"/>
    <property type="match status" value="1"/>
</dbReference>
<dbReference type="RefSeq" id="XP_055890824.1">
    <property type="nucleotide sequence ID" value="XM_056034849.1"/>
</dbReference>
<dbReference type="OrthoDB" id="6752799at2759"/>
<comment type="subunit">
    <text evidence="4 10">Homodimer.</text>
</comment>
<organism evidence="12 13">
    <name type="scientific">Biomphalaria glabrata</name>
    <name type="common">Bloodfluke planorb</name>
    <name type="synonym">Freshwater snail</name>
    <dbReference type="NCBI Taxonomy" id="6526"/>
    <lineage>
        <taxon>Eukaryota</taxon>
        <taxon>Metazoa</taxon>
        <taxon>Spiralia</taxon>
        <taxon>Lophotrochozoa</taxon>
        <taxon>Mollusca</taxon>
        <taxon>Gastropoda</taxon>
        <taxon>Heterobranchia</taxon>
        <taxon>Euthyneura</taxon>
        <taxon>Panpulmonata</taxon>
        <taxon>Hygrophila</taxon>
        <taxon>Lymnaeoidea</taxon>
        <taxon>Planorbidae</taxon>
        <taxon>Biomphalaria</taxon>
    </lineage>
</organism>
<evidence type="ECO:0000256" key="4">
    <source>
        <dbReference type="ARBA" id="ARBA00011738"/>
    </source>
</evidence>
<dbReference type="PROSITE" id="PS00105">
    <property type="entry name" value="AA_TRANSFER_CLASS_1"/>
    <property type="match status" value="1"/>
</dbReference>
<keyword evidence="5 10" id="KW-0032">Aminotransferase</keyword>
<keyword evidence="12" id="KW-1185">Reference proteome</keyword>
<evidence type="ECO:0000256" key="8">
    <source>
        <dbReference type="ARBA" id="ARBA00023128"/>
    </source>
</evidence>
<keyword evidence="7" id="KW-0663">Pyridoxal phosphate</keyword>
<evidence type="ECO:0000256" key="9">
    <source>
        <dbReference type="ARBA" id="ARBA00049185"/>
    </source>
</evidence>
<comment type="similarity">
    <text evidence="3">Belongs to the class-I pyridoxal-phosphate-dependent aminotransferase family.</text>
</comment>
<dbReference type="GeneID" id="106079044"/>